<dbReference type="EMBL" id="JAKJXO020000006">
    <property type="protein sequence ID" value="KAL1603880.1"/>
    <property type="molecule type" value="Genomic_DNA"/>
</dbReference>
<dbReference type="Proteomes" id="UP001521785">
    <property type="component" value="Unassembled WGS sequence"/>
</dbReference>
<evidence type="ECO:0000313" key="1">
    <source>
        <dbReference type="EMBL" id="KAL1603880.1"/>
    </source>
</evidence>
<gene>
    <name evidence="1" type="ORF">SLS60_005472</name>
</gene>
<comment type="caution">
    <text evidence="1">The sequence shown here is derived from an EMBL/GenBank/DDBJ whole genome shotgun (WGS) entry which is preliminary data.</text>
</comment>
<name>A0ABR3RHG1_9PLEO</name>
<accession>A0ABR3RHG1</accession>
<protein>
    <submittedName>
        <fullName evidence="1">Uncharacterized protein</fullName>
    </submittedName>
</protein>
<keyword evidence="2" id="KW-1185">Reference proteome</keyword>
<organism evidence="1 2">
    <name type="scientific">Paraconiothyrium brasiliense</name>
    <dbReference type="NCBI Taxonomy" id="300254"/>
    <lineage>
        <taxon>Eukaryota</taxon>
        <taxon>Fungi</taxon>
        <taxon>Dikarya</taxon>
        <taxon>Ascomycota</taxon>
        <taxon>Pezizomycotina</taxon>
        <taxon>Dothideomycetes</taxon>
        <taxon>Pleosporomycetidae</taxon>
        <taxon>Pleosporales</taxon>
        <taxon>Massarineae</taxon>
        <taxon>Didymosphaeriaceae</taxon>
        <taxon>Paraconiothyrium</taxon>
    </lineage>
</organism>
<evidence type="ECO:0000313" key="2">
    <source>
        <dbReference type="Proteomes" id="UP001521785"/>
    </source>
</evidence>
<reference evidence="1 2" key="1">
    <citation type="submission" date="2024-02" db="EMBL/GenBank/DDBJ databases">
        <title>De novo assembly and annotation of 12 fungi associated with fruit tree decline syndrome in Ontario, Canada.</title>
        <authorList>
            <person name="Sulman M."/>
            <person name="Ellouze W."/>
            <person name="Ilyukhin E."/>
        </authorList>
    </citation>
    <scope>NUCLEOTIDE SEQUENCE [LARGE SCALE GENOMIC DNA]</scope>
    <source>
        <strain evidence="1 2">M42-189</strain>
    </source>
</reference>
<proteinExistence type="predicted"/>
<sequence length="333" mass="38831">MPLNRPGAPSFLWIESLKIRSTDMTLQHRAHLETARESTYAVAPELIKPDGAAVESETLIPEEHLRMNIDSMTWFRYADKTIEDRVRARLSSISEDIQTKLPRELRDRVYQFYLEDYPNDSEESLGNLVCNLGYLREYFGLEAVTELATAAYSTLSHKRRVWRSTFSGLGLDNLVIDAKELKHGIALLRRFLEHDAFGLGFRPFDYMRTVSILLKTSECFHDGPEFEALQEGTLTYASGRTFKLNLWTDVIQHVPELERILGDFHRIYEELAPEECTLNLKMQNYWDEDPWYSEDEAFVSLSLDDLYALPREDWEEEILSCMDAPERTWLYGY</sequence>